<keyword evidence="2" id="KW-1185">Reference proteome</keyword>
<reference evidence="2" key="1">
    <citation type="journal article" date="2019" name="Int. J. Syst. Evol. Microbiol.">
        <title>The Global Catalogue of Microorganisms (GCM) 10K type strain sequencing project: providing services to taxonomists for standard genome sequencing and annotation.</title>
        <authorList>
            <consortium name="The Broad Institute Genomics Platform"/>
            <consortium name="The Broad Institute Genome Sequencing Center for Infectious Disease"/>
            <person name="Wu L."/>
            <person name="Ma J."/>
        </authorList>
    </citation>
    <scope>NUCLEOTIDE SEQUENCE [LARGE SCALE GENOMIC DNA]</scope>
    <source>
        <strain evidence="2">CGMCC 1.16326</strain>
    </source>
</reference>
<evidence type="ECO:0000313" key="1">
    <source>
        <dbReference type="EMBL" id="MFC5392848.1"/>
    </source>
</evidence>
<proteinExistence type="predicted"/>
<sequence>MIGYHFAPLRLRPGSIIEPGNWGRLLHFHPVVQTSTGKTGIEMLLAREIAFEMVRAQRFAAKPSRLSCCFVLPTIEDAQKYRPHAAANVLCRVEACEFDAKSHRASLTHCAMPDGGVALPGMIAAAEAYWQGSAGQPEAATEVLLSCAIRVVECLG</sequence>
<evidence type="ECO:0000313" key="2">
    <source>
        <dbReference type="Proteomes" id="UP001596104"/>
    </source>
</evidence>
<accession>A0ABW0H917</accession>
<dbReference type="SUPFAM" id="SSF56399">
    <property type="entry name" value="ADP-ribosylation"/>
    <property type="match status" value="1"/>
</dbReference>
<name>A0ABW0H917_9HYPH</name>
<protein>
    <submittedName>
        <fullName evidence="1">DUF2441 domain-containing protein</fullName>
    </submittedName>
</protein>
<comment type="caution">
    <text evidence="1">The sequence shown here is derived from an EMBL/GenBank/DDBJ whole genome shotgun (WGS) entry which is preliminary data.</text>
</comment>
<dbReference type="Proteomes" id="UP001596104">
    <property type="component" value="Unassembled WGS sequence"/>
</dbReference>
<gene>
    <name evidence="1" type="ORF">ACFPPC_09400</name>
</gene>
<organism evidence="1 2">
    <name type="scientific">Bosea vestrisii</name>
    <dbReference type="NCBI Taxonomy" id="151416"/>
    <lineage>
        <taxon>Bacteria</taxon>
        <taxon>Pseudomonadati</taxon>
        <taxon>Pseudomonadota</taxon>
        <taxon>Alphaproteobacteria</taxon>
        <taxon>Hyphomicrobiales</taxon>
        <taxon>Boseaceae</taxon>
        <taxon>Bosea</taxon>
    </lineage>
</organism>
<dbReference type="RefSeq" id="WP_377007701.1">
    <property type="nucleotide sequence ID" value="NZ_JBHSLV010000016.1"/>
</dbReference>
<dbReference type="EMBL" id="JBHSLV010000016">
    <property type="protein sequence ID" value="MFC5392848.1"/>
    <property type="molecule type" value="Genomic_DNA"/>
</dbReference>